<organism evidence="1 2">
    <name type="scientific">Intoshia linei</name>
    <dbReference type="NCBI Taxonomy" id="1819745"/>
    <lineage>
        <taxon>Eukaryota</taxon>
        <taxon>Metazoa</taxon>
        <taxon>Spiralia</taxon>
        <taxon>Lophotrochozoa</taxon>
        <taxon>Mesozoa</taxon>
        <taxon>Orthonectida</taxon>
        <taxon>Rhopaluridae</taxon>
        <taxon>Intoshia</taxon>
    </lineage>
</organism>
<gene>
    <name evidence="1" type="ORF">A3Q56_08600</name>
</gene>
<accession>A0A177ANU3</accession>
<keyword evidence="2" id="KW-1185">Reference proteome</keyword>
<dbReference type="EMBL" id="LWCA01002784">
    <property type="protein sequence ID" value="OAF63695.1"/>
    <property type="molecule type" value="Genomic_DNA"/>
</dbReference>
<dbReference type="AlphaFoldDB" id="A0A177ANU3"/>
<name>A0A177ANU3_9BILA</name>
<reference evidence="1 2" key="1">
    <citation type="submission" date="2016-04" db="EMBL/GenBank/DDBJ databases">
        <title>The genome of Intoshia linei affirms orthonectids as highly simplified spiralians.</title>
        <authorList>
            <person name="Mikhailov K.V."/>
            <person name="Slusarev G.S."/>
            <person name="Nikitin M.A."/>
            <person name="Logacheva M.D."/>
            <person name="Penin A."/>
            <person name="Aleoshin V."/>
            <person name="Panchin Y.V."/>
        </authorList>
    </citation>
    <scope>NUCLEOTIDE SEQUENCE [LARGE SCALE GENOMIC DNA]</scope>
    <source>
        <strain evidence="1">Intl2013</strain>
        <tissue evidence="1">Whole animal</tissue>
    </source>
</reference>
<evidence type="ECO:0000313" key="1">
    <source>
        <dbReference type="EMBL" id="OAF63695.1"/>
    </source>
</evidence>
<comment type="caution">
    <text evidence="1">The sequence shown here is derived from an EMBL/GenBank/DDBJ whole genome shotgun (WGS) entry which is preliminary data.</text>
</comment>
<protein>
    <submittedName>
        <fullName evidence="1">Uncharacterized protein</fullName>
    </submittedName>
</protein>
<sequence length="150" mass="17571">MDFDPNGEYLESKIKSSLDKTNQMIPKITDLDKFIDQVTKFDYIKVNSYCQQVFKISNEIREDTKEIDDIQKIISDNETIIVNLGKKMTNTHKDLVNLKKTTERQRMMYPLIKKEIEMQYNSEKAMNVKIMEELINTEGTLSVSEENMSS</sequence>
<proteinExistence type="predicted"/>
<feature type="non-terminal residue" evidence="1">
    <location>
        <position position="150"/>
    </location>
</feature>
<dbReference type="Proteomes" id="UP000078046">
    <property type="component" value="Unassembled WGS sequence"/>
</dbReference>
<evidence type="ECO:0000313" key="2">
    <source>
        <dbReference type="Proteomes" id="UP000078046"/>
    </source>
</evidence>